<comment type="similarity">
    <text evidence="2">Belongs to the MsrB Met sulfoxide reductase family.</text>
</comment>
<dbReference type="PANTHER" id="PTHR46081:SF8">
    <property type="entry name" value="PEPTIDE METHIONINE SULFOXIDE REDUCTASE 2"/>
    <property type="match status" value="1"/>
</dbReference>
<dbReference type="Proteomes" id="UP001295423">
    <property type="component" value="Unassembled WGS sequence"/>
</dbReference>
<evidence type="ECO:0000313" key="7">
    <source>
        <dbReference type="EMBL" id="CAJ1947773.1"/>
    </source>
</evidence>
<dbReference type="GO" id="GO:0030091">
    <property type="term" value="P:protein repair"/>
    <property type="evidence" value="ECO:0007669"/>
    <property type="project" value="InterPro"/>
</dbReference>
<dbReference type="Pfam" id="PF01641">
    <property type="entry name" value="SelR"/>
    <property type="match status" value="1"/>
</dbReference>
<keyword evidence="3" id="KW-0479">Metal-binding</keyword>
<dbReference type="EMBL" id="CAKOGP040001736">
    <property type="protein sequence ID" value="CAJ1947773.1"/>
    <property type="molecule type" value="Genomic_DNA"/>
</dbReference>
<dbReference type="PROSITE" id="PS51790">
    <property type="entry name" value="MSRB"/>
    <property type="match status" value="1"/>
</dbReference>
<name>A0AAD2FNS4_9STRA</name>
<keyword evidence="5" id="KW-0560">Oxidoreductase</keyword>
<feature type="domain" description="MsrB" evidence="6">
    <location>
        <begin position="10"/>
        <end position="116"/>
    </location>
</feature>
<proteinExistence type="inferred from homology"/>
<evidence type="ECO:0000313" key="8">
    <source>
        <dbReference type="Proteomes" id="UP001295423"/>
    </source>
</evidence>
<dbReference type="SUPFAM" id="SSF51316">
    <property type="entry name" value="Mss4-like"/>
    <property type="match status" value="1"/>
</dbReference>
<evidence type="ECO:0000256" key="1">
    <source>
        <dbReference type="ARBA" id="ARBA00001947"/>
    </source>
</evidence>
<dbReference type="InterPro" id="IPR002579">
    <property type="entry name" value="Met_Sox_Rdtase_MsrB_dom"/>
</dbReference>
<accession>A0AAD2FNS4</accession>
<evidence type="ECO:0000259" key="6">
    <source>
        <dbReference type="PROSITE" id="PS51790"/>
    </source>
</evidence>
<dbReference type="GO" id="GO:0033743">
    <property type="term" value="F:peptide-methionine (R)-S-oxide reductase activity"/>
    <property type="evidence" value="ECO:0007669"/>
    <property type="project" value="InterPro"/>
</dbReference>
<dbReference type="PANTHER" id="PTHR46081">
    <property type="entry name" value="PEPTIDE METHIONINE SULFOXIDE REDUCTASE 2"/>
    <property type="match status" value="1"/>
</dbReference>
<evidence type="ECO:0000256" key="5">
    <source>
        <dbReference type="ARBA" id="ARBA00023002"/>
    </source>
</evidence>
<dbReference type="AlphaFoldDB" id="A0AAD2FNS4"/>
<keyword evidence="8" id="KW-1185">Reference proteome</keyword>
<dbReference type="InterPro" id="IPR011057">
    <property type="entry name" value="Mss4-like_sf"/>
</dbReference>
<dbReference type="GO" id="GO:0046872">
    <property type="term" value="F:metal ion binding"/>
    <property type="evidence" value="ECO:0007669"/>
    <property type="project" value="UniProtKB-KW"/>
</dbReference>
<keyword evidence="4" id="KW-0862">Zinc</keyword>
<protein>
    <recommendedName>
        <fullName evidence="6">MsrB domain-containing protein</fullName>
    </recommendedName>
</protein>
<dbReference type="InterPro" id="IPR028427">
    <property type="entry name" value="Met_Sox_Rdtase_MsrB"/>
</dbReference>
<comment type="caution">
    <text evidence="7">The sequence shown here is derived from an EMBL/GenBank/DDBJ whole genome shotgun (WGS) entry which is preliminary data.</text>
</comment>
<reference evidence="7" key="1">
    <citation type="submission" date="2023-08" db="EMBL/GenBank/DDBJ databases">
        <authorList>
            <person name="Audoor S."/>
            <person name="Bilcke G."/>
        </authorList>
    </citation>
    <scope>NUCLEOTIDE SEQUENCE</scope>
</reference>
<dbReference type="Gene3D" id="2.170.150.20">
    <property type="entry name" value="Peptide methionine sulfoxide reductase"/>
    <property type="match status" value="1"/>
</dbReference>
<evidence type="ECO:0000256" key="3">
    <source>
        <dbReference type="ARBA" id="ARBA00022723"/>
    </source>
</evidence>
<sequence>MDCYPYKLPDSEWKKKLSREEFHVMRRGGTEAYGKGEYCKYFPKTGYFACKACDHPLYSAQSKFTDSGWDAYSMAYTSGEMPHVSIRGFNEVCCNNCGSHLGHLFPTQDVETEQRQ</sequence>
<gene>
    <name evidence="7" type="ORF">CYCCA115_LOCUS11301</name>
</gene>
<evidence type="ECO:0000256" key="4">
    <source>
        <dbReference type="ARBA" id="ARBA00022833"/>
    </source>
</evidence>
<dbReference type="GO" id="GO:0006979">
    <property type="term" value="P:response to oxidative stress"/>
    <property type="evidence" value="ECO:0007669"/>
    <property type="project" value="InterPro"/>
</dbReference>
<comment type="cofactor">
    <cofactor evidence="1">
        <name>Zn(2+)</name>
        <dbReference type="ChEBI" id="CHEBI:29105"/>
    </cofactor>
</comment>
<evidence type="ECO:0000256" key="2">
    <source>
        <dbReference type="ARBA" id="ARBA00007174"/>
    </source>
</evidence>
<organism evidence="7 8">
    <name type="scientific">Cylindrotheca closterium</name>
    <dbReference type="NCBI Taxonomy" id="2856"/>
    <lineage>
        <taxon>Eukaryota</taxon>
        <taxon>Sar</taxon>
        <taxon>Stramenopiles</taxon>
        <taxon>Ochrophyta</taxon>
        <taxon>Bacillariophyta</taxon>
        <taxon>Bacillariophyceae</taxon>
        <taxon>Bacillariophycidae</taxon>
        <taxon>Bacillariales</taxon>
        <taxon>Bacillariaceae</taxon>
        <taxon>Cylindrotheca</taxon>
    </lineage>
</organism>